<evidence type="ECO:0008006" key="3">
    <source>
        <dbReference type="Google" id="ProtNLM"/>
    </source>
</evidence>
<dbReference type="KEGG" id="crq:GCK72_011450"/>
<sequence>MATDYPEFRDNRLQRVVTKRYEEIISNLEELQNMRTPWPFYLDTEGGYQNFPNGTNVALISIYNARDHEVLLLRVHELSRDEFGEVKRIINSMARRFVTFGNEDDVIVGPLANMQLEYGNDGRLRQPRTLRAHAEDIQFNLRKCETMSNWASAELREDQLQYAAMDSIVLHYLNIGAPLNWTFDLPRPIGIHLLPHSSITLLTTPSTTAHHNSESIHLLPHSSITLLTTPSTTAHHNSESIHFLPHSSITLLTTPSTTAHHNSEKNLYNGKNVYESTEVREIAPDSYHTAVIQIRLSGVQCSCDVLDFNRSRILVWIVLASVTGKGLA</sequence>
<dbReference type="Gene3D" id="3.30.420.10">
    <property type="entry name" value="Ribonuclease H-like superfamily/Ribonuclease H"/>
    <property type="match status" value="1"/>
</dbReference>
<dbReference type="Proteomes" id="UP000483820">
    <property type="component" value="Chromosome III"/>
</dbReference>
<protein>
    <recommendedName>
        <fullName evidence="3">3'-5' exonuclease domain-containing protein</fullName>
    </recommendedName>
</protein>
<accession>A0A6A5H8R5</accession>
<evidence type="ECO:0000313" key="1">
    <source>
        <dbReference type="EMBL" id="KAF1763184.1"/>
    </source>
</evidence>
<proteinExistence type="predicted"/>
<organism evidence="1 2">
    <name type="scientific">Caenorhabditis remanei</name>
    <name type="common">Caenorhabditis vulgaris</name>
    <dbReference type="NCBI Taxonomy" id="31234"/>
    <lineage>
        <taxon>Eukaryota</taxon>
        <taxon>Metazoa</taxon>
        <taxon>Ecdysozoa</taxon>
        <taxon>Nematoda</taxon>
        <taxon>Chromadorea</taxon>
        <taxon>Rhabditida</taxon>
        <taxon>Rhabditina</taxon>
        <taxon>Rhabditomorpha</taxon>
        <taxon>Rhabditoidea</taxon>
        <taxon>Rhabditidae</taxon>
        <taxon>Peloderinae</taxon>
        <taxon>Caenorhabditis</taxon>
    </lineage>
</organism>
<comment type="caution">
    <text evidence="1">The sequence shown here is derived from an EMBL/GenBank/DDBJ whole genome shotgun (WGS) entry which is preliminary data.</text>
</comment>
<dbReference type="RefSeq" id="XP_053588032.1">
    <property type="nucleotide sequence ID" value="XM_053728455.1"/>
</dbReference>
<reference evidence="1 2" key="1">
    <citation type="submission" date="2019-12" db="EMBL/GenBank/DDBJ databases">
        <title>Chromosome-level assembly of the Caenorhabditis remanei genome.</title>
        <authorList>
            <person name="Teterina A.A."/>
            <person name="Willis J.H."/>
            <person name="Phillips P.C."/>
        </authorList>
    </citation>
    <scope>NUCLEOTIDE SEQUENCE [LARGE SCALE GENOMIC DNA]</scope>
    <source>
        <strain evidence="1 2">PX506</strain>
        <tissue evidence="1">Whole organism</tissue>
    </source>
</reference>
<dbReference type="EMBL" id="WUAV01000003">
    <property type="protein sequence ID" value="KAF1763184.1"/>
    <property type="molecule type" value="Genomic_DNA"/>
</dbReference>
<name>A0A6A5H8R5_CAERE</name>
<dbReference type="InterPro" id="IPR012337">
    <property type="entry name" value="RNaseH-like_sf"/>
</dbReference>
<dbReference type="CTD" id="78775201"/>
<dbReference type="GeneID" id="78775201"/>
<gene>
    <name evidence="1" type="ORF">GCK72_011450</name>
</gene>
<dbReference type="GO" id="GO:0003676">
    <property type="term" value="F:nucleic acid binding"/>
    <property type="evidence" value="ECO:0007669"/>
    <property type="project" value="InterPro"/>
</dbReference>
<dbReference type="SUPFAM" id="SSF53098">
    <property type="entry name" value="Ribonuclease H-like"/>
    <property type="match status" value="1"/>
</dbReference>
<dbReference type="InterPro" id="IPR036397">
    <property type="entry name" value="RNaseH_sf"/>
</dbReference>
<dbReference type="AlphaFoldDB" id="A0A6A5H8R5"/>
<evidence type="ECO:0000313" key="2">
    <source>
        <dbReference type="Proteomes" id="UP000483820"/>
    </source>
</evidence>